<keyword evidence="4" id="KW-1185">Reference proteome</keyword>
<keyword evidence="2" id="KW-0812">Transmembrane</keyword>
<feature type="transmembrane region" description="Helical" evidence="2">
    <location>
        <begin position="39"/>
        <end position="57"/>
    </location>
</feature>
<gene>
    <name evidence="3" type="ORF">N7456_010410</name>
</gene>
<proteinExistence type="predicted"/>
<keyword evidence="2" id="KW-0472">Membrane</keyword>
<keyword evidence="1" id="KW-0175">Coiled coil</keyword>
<evidence type="ECO:0000256" key="2">
    <source>
        <dbReference type="SAM" id="Phobius"/>
    </source>
</evidence>
<dbReference type="EMBL" id="JAPQKH010000006">
    <property type="protein sequence ID" value="KAJ5094549.1"/>
    <property type="molecule type" value="Genomic_DNA"/>
</dbReference>
<feature type="coiled-coil region" evidence="1">
    <location>
        <begin position="74"/>
        <end position="108"/>
    </location>
</feature>
<reference evidence="3" key="1">
    <citation type="submission" date="2022-11" db="EMBL/GenBank/DDBJ databases">
        <authorList>
            <person name="Petersen C."/>
        </authorList>
    </citation>
    <scope>NUCLEOTIDE SEQUENCE</scope>
    <source>
        <strain evidence="3">IBT 30069</strain>
    </source>
</reference>
<reference evidence="3" key="2">
    <citation type="journal article" date="2023" name="IMA Fungus">
        <title>Comparative genomic study of the Penicillium genus elucidates a diverse pangenome and 15 lateral gene transfer events.</title>
        <authorList>
            <person name="Petersen C."/>
            <person name="Sorensen T."/>
            <person name="Nielsen M.R."/>
            <person name="Sondergaard T.E."/>
            <person name="Sorensen J.L."/>
            <person name="Fitzpatrick D.A."/>
            <person name="Frisvad J.C."/>
            <person name="Nielsen K.L."/>
        </authorList>
    </citation>
    <scope>NUCLEOTIDE SEQUENCE</scope>
    <source>
        <strain evidence="3">IBT 30069</strain>
    </source>
</reference>
<evidence type="ECO:0000256" key="1">
    <source>
        <dbReference type="SAM" id="Coils"/>
    </source>
</evidence>
<organism evidence="3 4">
    <name type="scientific">Penicillium angulare</name>
    <dbReference type="NCBI Taxonomy" id="116970"/>
    <lineage>
        <taxon>Eukaryota</taxon>
        <taxon>Fungi</taxon>
        <taxon>Dikarya</taxon>
        <taxon>Ascomycota</taxon>
        <taxon>Pezizomycotina</taxon>
        <taxon>Eurotiomycetes</taxon>
        <taxon>Eurotiomycetidae</taxon>
        <taxon>Eurotiales</taxon>
        <taxon>Aspergillaceae</taxon>
        <taxon>Penicillium</taxon>
    </lineage>
</organism>
<name>A0A9W9F6S0_9EURO</name>
<evidence type="ECO:0000313" key="3">
    <source>
        <dbReference type="EMBL" id="KAJ5094549.1"/>
    </source>
</evidence>
<comment type="caution">
    <text evidence="3">The sequence shown here is derived from an EMBL/GenBank/DDBJ whole genome shotgun (WGS) entry which is preliminary data.</text>
</comment>
<keyword evidence="2" id="KW-1133">Transmembrane helix</keyword>
<accession>A0A9W9F6S0</accession>
<sequence>MGQSLPNASTAPASDYGNTSCIPGCSWIADLHQNFGKTVAMMAIITCFLAIYNWITYMKETRLELYKAEIFKPIEKMKEELNLEKILRQLAEQRARDAEARVDQITANQEDFDVANRSEASREAIFTIPKEEALVTPKEEIVLPGPKKHPAHRVRTVYKKTVKVTSQVITRHRRGKAELIR</sequence>
<protein>
    <submittedName>
        <fullName evidence="3">Uncharacterized protein</fullName>
    </submittedName>
</protein>
<evidence type="ECO:0000313" key="4">
    <source>
        <dbReference type="Proteomes" id="UP001149165"/>
    </source>
</evidence>
<dbReference type="Proteomes" id="UP001149165">
    <property type="component" value="Unassembled WGS sequence"/>
</dbReference>
<dbReference type="AlphaFoldDB" id="A0A9W9F6S0"/>